<dbReference type="Proteomes" id="UP000283530">
    <property type="component" value="Unassembled WGS sequence"/>
</dbReference>
<dbReference type="GO" id="GO:0042803">
    <property type="term" value="F:protein homodimerization activity"/>
    <property type="evidence" value="ECO:0007669"/>
    <property type="project" value="UniProtKB-ARBA"/>
</dbReference>
<gene>
    <name evidence="4" type="ORF">CKAN_01371400</name>
</gene>
<evidence type="ECO:0000256" key="2">
    <source>
        <dbReference type="SAM" id="MobiDB-lite"/>
    </source>
</evidence>
<dbReference type="InterPro" id="IPR037045">
    <property type="entry name" value="S8pro/Inhibitor_I9_sf"/>
</dbReference>
<dbReference type="GO" id="GO:0005739">
    <property type="term" value="C:mitochondrion"/>
    <property type="evidence" value="ECO:0007669"/>
    <property type="project" value="TreeGrafter"/>
</dbReference>
<feature type="compositionally biased region" description="Basic and acidic residues" evidence="2">
    <location>
        <begin position="311"/>
        <end position="324"/>
    </location>
</feature>
<feature type="compositionally biased region" description="Polar residues" evidence="2">
    <location>
        <begin position="457"/>
        <end position="474"/>
    </location>
</feature>
<dbReference type="OrthoDB" id="1706674at2759"/>
<dbReference type="Gene3D" id="3.30.70.80">
    <property type="entry name" value="Peptidase S8 propeptide/proteinase inhibitor I9"/>
    <property type="match status" value="1"/>
</dbReference>
<dbReference type="STRING" id="337451.A0A443P233"/>
<dbReference type="EMBL" id="QPKB01000005">
    <property type="protein sequence ID" value="RWR84880.1"/>
    <property type="molecule type" value="Genomic_DNA"/>
</dbReference>
<evidence type="ECO:0000256" key="1">
    <source>
        <dbReference type="ARBA" id="ARBA00022946"/>
    </source>
</evidence>
<keyword evidence="1" id="KW-0809">Transit peptide</keyword>
<dbReference type="Pfam" id="PF21864">
    <property type="entry name" value="MORF_dom"/>
    <property type="match status" value="1"/>
</dbReference>
<accession>A0A443P233</accession>
<dbReference type="AlphaFoldDB" id="A0A443P233"/>
<dbReference type="GO" id="GO:0080156">
    <property type="term" value="P:mitochondrial mRNA modification"/>
    <property type="evidence" value="ECO:0007669"/>
    <property type="project" value="TreeGrafter"/>
</dbReference>
<feature type="region of interest" description="Disordered" evidence="2">
    <location>
        <begin position="221"/>
        <end position="474"/>
    </location>
</feature>
<feature type="domain" description="MORF/ORRM1/DAG-like MORF" evidence="3">
    <location>
        <begin position="127"/>
        <end position="219"/>
    </location>
</feature>
<comment type="caution">
    <text evidence="4">The sequence shown here is derived from an EMBL/GenBank/DDBJ whole genome shotgun (WGS) entry which is preliminary data.</text>
</comment>
<dbReference type="InterPro" id="IPR054059">
    <property type="entry name" value="MORF/ORRM1/DAG-like_MORF"/>
</dbReference>
<dbReference type="PANTHER" id="PTHR31346:SF5">
    <property type="entry name" value="MULTIPLE ORGANELLAR RNA EDITING FACTOR 1, MITOCHONDRIAL"/>
    <property type="match status" value="1"/>
</dbReference>
<feature type="compositionally biased region" description="Basic and acidic residues" evidence="2">
    <location>
        <begin position="402"/>
        <end position="413"/>
    </location>
</feature>
<proteinExistence type="predicted"/>
<evidence type="ECO:0000259" key="3">
    <source>
        <dbReference type="Pfam" id="PF21864"/>
    </source>
</evidence>
<dbReference type="InterPro" id="IPR039206">
    <property type="entry name" value="MORF/ORRM1/DAG-like"/>
</dbReference>
<evidence type="ECO:0000313" key="4">
    <source>
        <dbReference type="EMBL" id="RWR84880.1"/>
    </source>
</evidence>
<organism evidence="4 5">
    <name type="scientific">Cinnamomum micranthum f. kanehirae</name>
    <dbReference type="NCBI Taxonomy" id="337451"/>
    <lineage>
        <taxon>Eukaryota</taxon>
        <taxon>Viridiplantae</taxon>
        <taxon>Streptophyta</taxon>
        <taxon>Embryophyta</taxon>
        <taxon>Tracheophyta</taxon>
        <taxon>Spermatophyta</taxon>
        <taxon>Magnoliopsida</taxon>
        <taxon>Magnoliidae</taxon>
        <taxon>Laurales</taxon>
        <taxon>Lauraceae</taxon>
        <taxon>Cinnamomum</taxon>
    </lineage>
</organism>
<keyword evidence="5" id="KW-1185">Reference proteome</keyword>
<evidence type="ECO:0000313" key="5">
    <source>
        <dbReference type="Proteomes" id="UP000283530"/>
    </source>
</evidence>
<dbReference type="GO" id="GO:0016554">
    <property type="term" value="P:cytidine to uridine editing"/>
    <property type="evidence" value="ECO:0007669"/>
    <property type="project" value="InterPro"/>
</dbReference>
<reference evidence="4 5" key="1">
    <citation type="journal article" date="2019" name="Nat. Plants">
        <title>Stout camphor tree genome fills gaps in understanding of flowering plant genome evolution.</title>
        <authorList>
            <person name="Chaw S.M."/>
            <person name="Liu Y.C."/>
            <person name="Wu Y.W."/>
            <person name="Wang H.Y."/>
            <person name="Lin C.I."/>
            <person name="Wu C.S."/>
            <person name="Ke H.M."/>
            <person name="Chang L.Y."/>
            <person name="Hsu C.Y."/>
            <person name="Yang H.T."/>
            <person name="Sudianto E."/>
            <person name="Hsu M.H."/>
            <person name="Wu K.P."/>
            <person name="Wang L.N."/>
            <person name="Leebens-Mack J.H."/>
            <person name="Tsai I.J."/>
        </authorList>
    </citation>
    <scope>NUCLEOTIDE SEQUENCE [LARGE SCALE GENOMIC DNA]</scope>
    <source>
        <strain evidence="5">cv. Chaw 1501</strain>
        <tissue evidence="4">Young leaves</tissue>
    </source>
</reference>
<sequence>MPLESLRVSLIRPSSSFFPKTLARSHSVSKSLIFCNLDSPSMALRLRKSFISSFSLIKHRSFSAVPSSASSLLLKPSPISSPARTNPNFRIPSLSFRSSSISLSSRSNHIDDEKISPDTILFEGCDYNHWLITMDFPKDPKPTPEEMVETYVQTLAKVVGSVEEAKKRMYACSTTTYNGFQAVMTEEMSEKFRGLPGVVFILPDSYIDPVNKEYGGDKYINGTIIPRPPPVQYNNRRPRYVDQNRNNDRQMYDRPRDPRPMPQAGNAPYDRQGPMQGDGRNYMPQQNYGQTGQDGRGFGPPASREFNPTMERGDFGRGERRDYRQAGGRDPMPMGGRNYPPVGRDNYQGERRDQVPSYERGYSQGERRDPMPMSGRDYPPGGRDSYQGERRDPVPSYQRDYAPPEHRDFRGDYRGAGPPDSVDYRQGMGSGYRQGYTGPNERQGFSQVEHRDGMQGEQRNFSPVGQTGVEQGRY</sequence>
<name>A0A443P233_9MAGN</name>
<dbReference type="PANTHER" id="PTHR31346">
    <property type="entry name" value="MULTIPLE ORGANELLAR RNA EDITING FACTOR 2, CHLOROPLASTIC-RELATED-RELATED"/>
    <property type="match status" value="1"/>
</dbReference>
<feature type="compositionally biased region" description="Basic and acidic residues" evidence="2">
    <location>
        <begin position="239"/>
        <end position="259"/>
    </location>
</feature>
<dbReference type="FunFam" id="3.30.70.80:FF:000001">
    <property type="entry name" value="Multiple organellar RNA editing factor"/>
    <property type="match status" value="1"/>
</dbReference>
<protein>
    <submittedName>
        <fullName evidence="4">Multiple organellar RNA editing factor 3, mitochondrial</fullName>
    </submittedName>
</protein>